<keyword evidence="4" id="KW-1185">Reference proteome</keyword>
<dbReference type="Gene3D" id="2.160.20.10">
    <property type="entry name" value="Single-stranded right-handed beta-helix, Pectin lyase-like"/>
    <property type="match status" value="1"/>
</dbReference>
<reference evidence="4" key="1">
    <citation type="submission" date="2017-06" db="EMBL/GenBank/DDBJ databases">
        <authorList>
            <person name="Varghese N."/>
            <person name="Submissions S."/>
        </authorList>
    </citation>
    <scope>NUCLEOTIDE SEQUENCE [LARGE SCALE GENOMIC DNA]</scope>
    <source>
        <strain evidence="4">DSM 28041</strain>
    </source>
</reference>
<keyword evidence="1" id="KW-0732">Signal</keyword>
<feature type="domain" description="Right handed beta helix" evidence="2">
    <location>
        <begin position="226"/>
        <end position="357"/>
    </location>
</feature>
<sequence length="734" mass="78428">MQLKIVLISLMFVSLLGSMPVAQARTYYVHPSGNDTYTGASPATAWQSISRVNTADLQPGDWVLFQGGATFEGSLWLRGKGTAAAPIVLTSYGQGAATINSGNNYGFYSPNAGGIELRRLKFVGSGRLTNNNAGVIFATDAVNERLNHLVFDSLDVSGYLKAGIMIGSSSATSGYDNVRITNCKAYANGEAGITSYGSYPSINHRNWYVANCQAYDNAGREDVKTTNTGSGILLSSIDGAVVERCEAYNNGWLNSNPSGGPVGIWGWLCNNLIIQDCESHHNRSGLAHDGGGFDLDGGCTNSIMQYNYSHDNDGAGYLLAQFEGAPAMHDLTIRYNISENDARRFSQGAIMLWSSGANGGIQRACIYNNSIYLTPATDGLETRAFYSSSDGISDITVRNNIFQTTAGIPQVKSLSTRGLLLQGNCYWGSGQPLNINWNGTTYTSLQAWRTATGQEMIGNRAVGMYQNPDFINPGQGGDMDARLSGQPHTSWTAYKLQATSSVIGRALNMATEFGVSPGARDFLGSATPSVNTAGNMGAIEAEPTTAPLPVVLISFTAERQGTNALLRWATASEKQNAYFEVQVSTDGRTFETVATMEGSGTTMQRTTYSWLGNLSGYADAAVYYRLKQVDLTGKATYSLVAVVAAAASSSRLAMQAWPNPFASEVNLKIDSPSSGQATITCTDAMGRVMLTRSLQVPQGTSTVALPEVSSFPLGVYCVAIQQGTYRTITRLTHE</sequence>
<organism evidence="3 4">
    <name type="scientific">Hymenobacter mucosus</name>
    <dbReference type="NCBI Taxonomy" id="1411120"/>
    <lineage>
        <taxon>Bacteria</taxon>
        <taxon>Pseudomonadati</taxon>
        <taxon>Bacteroidota</taxon>
        <taxon>Cytophagia</taxon>
        <taxon>Cytophagales</taxon>
        <taxon>Hymenobacteraceae</taxon>
        <taxon>Hymenobacter</taxon>
    </lineage>
</organism>
<proteinExistence type="predicted"/>
<dbReference type="EMBL" id="FZNS01000004">
    <property type="protein sequence ID" value="SNR61166.1"/>
    <property type="molecule type" value="Genomic_DNA"/>
</dbReference>
<evidence type="ECO:0000256" key="1">
    <source>
        <dbReference type="SAM" id="SignalP"/>
    </source>
</evidence>
<dbReference type="SUPFAM" id="SSF51126">
    <property type="entry name" value="Pectin lyase-like"/>
    <property type="match status" value="1"/>
</dbReference>
<dbReference type="Proteomes" id="UP000198310">
    <property type="component" value="Unassembled WGS sequence"/>
</dbReference>
<dbReference type="InterPro" id="IPR006626">
    <property type="entry name" value="PbH1"/>
</dbReference>
<dbReference type="InterPro" id="IPR039448">
    <property type="entry name" value="Beta_helix"/>
</dbReference>
<gene>
    <name evidence="3" type="ORF">SAMN06269173_104303</name>
</gene>
<name>A0A238XQ67_9BACT</name>
<dbReference type="Pfam" id="PF13229">
    <property type="entry name" value="Beta_helix"/>
    <property type="match status" value="1"/>
</dbReference>
<evidence type="ECO:0000313" key="4">
    <source>
        <dbReference type="Proteomes" id="UP000198310"/>
    </source>
</evidence>
<evidence type="ECO:0000313" key="3">
    <source>
        <dbReference type="EMBL" id="SNR61166.1"/>
    </source>
</evidence>
<feature type="chain" id="PRO_5012602072" evidence="1">
    <location>
        <begin position="25"/>
        <end position="734"/>
    </location>
</feature>
<dbReference type="SMART" id="SM00710">
    <property type="entry name" value="PbH1"/>
    <property type="match status" value="8"/>
</dbReference>
<dbReference type="InterPro" id="IPR011050">
    <property type="entry name" value="Pectin_lyase_fold/virulence"/>
</dbReference>
<accession>A0A238XQ67</accession>
<dbReference type="AlphaFoldDB" id="A0A238XQ67"/>
<evidence type="ECO:0000259" key="2">
    <source>
        <dbReference type="Pfam" id="PF13229"/>
    </source>
</evidence>
<feature type="signal peptide" evidence="1">
    <location>
        <begin position="1"/>
        <end position="24"/>
    </location>
</feature>
<protein>
    <submittedName>
        <fullName evidence="3">Por secretion system C-terminal sorting domain-containing protein</fullName>
    </submittedName>
</protein>
<dbReference type="InterPro" id="IPR012334">
    <property type="entry name" value="Pectin_lyas_fold"/>
</dbReference>